<feature type="domain" description="Glycoside hydrolase family 31 TIM barrel" evidence="13">
    <location>
        <begin position="191"/>
        <end position="562"/>
    </location>
</feature>
<evidence type="ECO:0000256" key="6">
    <source>
        <dbReference type="ARBA" id="ARBA00022801"/>
    </source>
</evidence>
<accession>A0A6A4GK98</accession>
<dbReference type="SUPFAM" id="SSF51445">
    <property type="entry name" value="(Trans)glycosidases"/>
    <property type="match status" value="1"/>
</dbReference>
<evidence type="ECO:0000313" key="16">
    <source>
        <dbReference type="Proteomes" id="UP000799118"/>
    </source>
</evidence>
<comment type="catalytic activity">
    <reaction evidence="1">
        <text>Hydrolysis of terminal, non-reducing beta-D-glucosyl residues with release of beta-D-glucose.</text>
        <dbReference type="EC" id="3.2.1.21"/>
    </reaction>
</comment>
<dbReference type="GO" id="GO:0008422">
    <property type="term" value="F:beta-glucosidase activity"/>
    <property type="evidence" value="ECO:0007669"/>
    <property type="project" value="UniProtKB-EC"/>
</dbReference>
<protein>
    <recommendedName>
        <fullName evidence="4">beta-glucosidase</fullName>
        <ecNumber evidence="4">3.2.1.21</ecNumber>
    </recommendedName>
</protein>
<feature type="domain" description="Glycoside hydrolase family 31 N-terminal" evidence="14">
    <location>
        <begin position="35"/>
        <end position="140"/>
    </location>
</feature>
<keyword evidence="16" id="KW-1185">Reference proteome</keyword>
<evidence type="ECO:0000256" key="5">
    <source>
        <dbReference type="ARBA" id="ARBA00022525"/>
    </source>
</evidence>
<dbReference type="EC" id="3.2.1.21" evidence="4"/>
<evidence type="ECO:0000256" key="4">
    <source>
        <dbReference type="ARBA" id="ARBA00012744"/>
    </source>
</evidence>
<dbReference type="PANTHER" id="PTHR22762:SF67">
    <property type="entry name" value="ALPHA_BETA-GLUCOSIDASE AGDC-RELATED"/>
    <property type="match status" value="1"/>
</dbReference>
<evidence type="ECO:0000256" key="10">
    <source>
        <dbReference type="ARBA" id="ARBA00025512"/>
    </source>
</evidence>
<sequence length="642" mass="72333">MDANSTRYEVPESVLPQPNGTFQGSPSEAAIQFNYTTSPFSFTIYRTSTSEVLFTTGSHPIIFEPQYLRVKTDLPSNSNIYGLGEHSDPFRLPTYNTTRTFWSRDAYLIPTNTNLYGNHPIYFEHRTTGSHGVFFLNSNGMDVKINDTESVDSTTLEYNVIGGVLDFYFLAGSADDPVELSKQYAEVVGTPAEVPYWSFGFHRCFVDVANVITNYSAAEIPLETMWTDIDYMDGRRIFTVDPDYFPLLRMREIVDYLHAHDQHYVLMTDPAVAYAPGQGYGPYDRGTASDVWLKMPNGSVELSVVWPGVTVYPDWFSPSIQDYWTNEFRLFYNATDGIDIDGAWIDMNEPSNFCVLPCTDPFEQAVEMDLPPGRSTPPPDPNTPIFGNLFDISSSSALEKRDYQVNLLTPPYAIQDAAGALSLLTSFSNATRANGLVEYDVHNLFGTMMSVATRAAMLARRPGLRTLVITRSTFAGAGAHVGKWLGDNCSSWHEYRISIAATFVDMRIIQLSTLCARWAMLGGFYPFMRNHNNDGSISQEFYRWPVVAQAAKNVLDMRYRLIFEQSSFERFKELFLFMLFVPAKQLLEDVYARAFNPELGSGVFETADSSNTELQESKSCFGVDVLVKGCNRSQTWDQKTTE</sequence>
<evidence type="ECO:0000313" key="15">
    <source>
        <dbReference type="EMBL" id="KAE9385783.1"/>
    </source>
</evidence>
<organism evidence="15 16">
    <name type="scientific">Gymnopus androsaceus JB14</name>
    <dbReference type="NCBI Taxonomy" id="1447944"/>
    <lineage>
        <taxon>Eukaryota</taxon>
        <taxon>Fungi</taxon>
        <taxon>Dikarya</taxon>
        <taxon>Basidiomycota</taxon>
        <taxon>Agaricomycotina</taxon>
        <taxon>Agaricomycetes</taxon>
        <taxon>Agaricomycetidae</taxon>
        <taxon>Agaricales</taxon>
        <taxon>Marasmiineae</taxon>
        <taxon>Omphalotaceae</taxon>
        <taxon>Gymnopus</taxon>
    </lineage>
</organism>
<dbReference type="Gene3D" id="2.60.40.1760">
    <property type="entry name" value="glycosyl hydrolase (family 31)"/>
    <property type="match status" value="1"/>
</dbReference>
<evidence type="ECO:0000259" key="14">
    <source>
        <dbReference type="Pfam" id="PF13802"/>
    </source>
</evidence>
<reference evidence="15" key="1">
    <citation type="journal article" date="2019" name="Environ. Microbiol.">
        <title>Fungal ecological strategies reflected in gene transcription - a case study of two litter decomposers.</title>
        <authorList>
            <person name="Barbi F."/>
            <person name="Kohler A."/>
            <person name="Barry K."/>
            <person name="Baskaran P."/>
            <person name="Daum C."/>
            <person name="Fauchery L."/>
            <person name="Ihrmark K."/>
            <person name="Kuo A."/>
            <person name="LaButti K."/>
            <person name="Lipzen A."/>
            <person name="Morin E."/>
            <person name="Grigoriev I.V."/>
            <person name="Henrissat B."/>
            <person name="Lindahl B."/>
            <person name="Martin F."/>
        </authorList>
    </citation>
    <scope>NUCLEOTIDE SEQUENCE</scope>
    <source>
        <strain evidence="15">JB14</strain>
    </source>
</reference>
<dbReference type="InterPro" id="IPR000322">
    <property type="entry name" value="Glyco_hydro_31_TIM"/>
</dbReference>
<keyword evidence="7" id="KW-0325">Glycoprotein</keyword>
<dbReference type="PANTHER" id="PTHR22762">
    <property type="entry name" value="ALPHA-GLUCOSIDASE"/>
    <property type="match status" value="1"/>
</dbReference>
<evidence type="ECO:0000256" key="12">
    <source>
        <dbReference type="SAM" id="MobiDB-lite"/>
    </source>
</evidence>
<keyword evidence="6 11" id="KW-0378">Hydrolase</keyword>
<dbReference type="Pfam" id="PF01055">
    <property type="entry name" value="Glyco_hydro_31_2nd"/>
    <property type="match status" value="1"/>
</dbReference>
<dbReference type="InterPro" id="IPR017853">
    <property type="entry name" value="GH"/>
</dbReference>
<dbReference type="EMBL" id="ML769945">
    <property type="protein sequence ID" value="KAE9385783.1"/>
    <property type="molecule type" value="Genomic_DNA"/>
</dbReference>
<dbReference type="Pfam" id="PF13802">
    <property type="entry name" value="Gal_mutarotas_2"/>
    <property type="match status" value="1"/>
</dbReference>
<dbReference type="CDD" id="cd14752">
    <property type="entry name" value="GH31_N"/>
    <property type="match status" value="1"/>
</dbReference>
<dbReference type="Proteomes" id="UP000799118">
    <property type="component" value="Unassembled WGS sequence"/>
</dbReference>
<dbReference type="Gene3D" id="3.20.20.80">
    <property type="entry name" value="Glycosidases"/>
    <property type="match status" value="1"/>
</dbReference>
<comment type="subcellular location">
    <subcellularLocation>
        <location evidence="2">Secreted</location>
    </subcellularLocation>
</comment>
<gene>
    <name evidence="15" type="ORF">BT96DRAFT_949592</name>
</gene>
<dbReference type="AlphaFoldDB" id="A0A6A4GK98"/>
<dbReference type="GO" id="GO:0030246">
    <property type="term" value="F:carbohydrate binding"/>
    <property type="evidence" value="ECO:0007669"/>
    <property type="project" value="InterPro"/>
</dbReference>
<keyword evidence="9 11" id="KW-0326">Glycosidase</keyword>
<feature type="region of interest" description="Disordered" evidence="12">
    <location>
        <begin position="1"/>
        <end position="21"/>
    </location>
</feature>
<proteinExistence type="inferred from homology"/>
<keyword evidence="8" id="KW-0119">Carbohydrate metabolism</keyword>
<dbReference type="InterPro" id="IPR011013">
    <property type="entry name" value="Gal_mutarotase_sf_dom"/>
</dbReference>
<comment type="function">
    <text evidence="10">Glucosidase involved in the degradation of cellulosic biomass. Has both alpha- and beta-glucosidase activity.</text>
</comment>
<dbReference type="SUPFAM" id="SSF74650">
    <property type="entry name" value="Galactose mutarotase-like"/>
    <property type="match status" value="1"/>
</dbReference>
<dbReference type="CDD" id="cd06602">
    <property type="entry name" value="GH31_MGAM_SI_GAA"/>
    <property type="match status" value="1"/>
</dbReference>
<evidence type="ECO:0000256" key="1">
    <source>
        <dbReference type="ARBA" id="ARBA00000448"/>
    </source>
</evidence>
<evidence type="ECO:0000256" key="2">
    <source>
        <dbReference type="ARBA" id="ARBA00004613"/>
    </source>
</evidence>
<comment type="similarity">
    <text evidence="3 11">Belongs to the glycosyl hydrolase 31 family.</text>
</comment>
<evidence type="ECO:0000256" key="3">
    <source>
        <dbReference type="ARBA" id="ARBA00007806"/>
    </source>
</evidence>
<evidence type="ECO:0000259" key="13">
    <source>
        <dbReference type="Pfam" id="PF01055"/>
    </source>
</evidence>
<evidence type="ECO:0000256" key="7">
    <source>
        <dbReference type="ARBA" id="ARBA00023180"/>
    </source>
</evidence>
<evidence type="ECO:0000256" key="11">
    <source>
        <dbReference type="RuleBase" id="RU361185"/>
    </source>
</evidence>
<keyword evidence="5" id="KW-0964">Secreted</keyword>
<evidence type="ECO:0000256" key="8">
    <source>
        <dbReference type="ARBA" id="ARBA00023277"/>
    </source>
</evidence>
<dbReference type="GO" id="GO:0005576">
    <property type="term" value="C:extracellular region"/>
    <property type="evidence" value="ECO:0007669"/>
    <property type="project" value="UniProtKB-SubCell"/>
</dbReference>
<name>A0A6A4GK98_9AGAR</name>
<dbReference type="OrthoDB" id="5839090at2759"/>
<dbReference type="InterPro" id="IPR025887">
    <property type="entry name" value="Glyco_hydro_31_N_dom"/>
</dbReference>
<evidence type="ECO:0000256" key="9">
    <source>
        <dbReference type="ARBA" id="ARBA00023295"/>
    </source>
</evidence>
<dbReference type="GO" id="GO:0005975">
    <property type="term" value="P:carbohydrate metabolic process"/>
    <property type="evidence" value="ECO:0007669"/>
    <property type="project" value="InterPro"/>
</dbReference>